<protein>
    <recommendedName>
        <fullName evidence="4">EB domain-containing protein</fullName>
    </recommendedName>
</protein>
<dbReference type="SMART" id="SM00289">
    <property type="entry name" value="WR1"/>
    <property type="match status" value="7"/>
</dbReference>
<dbReference type="AlphaFoldDB" id="A0A8S1HPY8"/>
<comment type="caution">
    <text evidence="2">The sequence shown here is derived from an EMBL/GenBank/DDBJ whole genome shotgun (WGS) entry which is preliminary data.</text>
</comment>
<reference evidence="2" key="1">
    <citation type="submission" date="2020-10" db="EMBL/GenBank/DDBJ databases">
        <authorList>
            <person name="Kikuchi T."/>
        </authorList>
    </citation>
    <scope>NUCLEOTIDE SEQUENCE</scope>
    <source>
        <strain evidence="2">NKZ352</strain>
    </source>
</reference>
<sequence length="521" mass="56713">MRSVCSSTRRCVREQHARNKGELPGATRHAEAGDEVEQTHFSGFFVSDSQMSVHNLMLRHLFLFFLATFPHPSTSHAIPVYEYLRGLCPAPMIPLTNKRTVRTCSNAECPAGSTCSQGICCIEPPMCRHPVYRSSTGHPCLPNIKHNCPNFSVCVPSSIDGMNVCCSSKTEKTLPSKPKGRSSLAKENVCPASHPVVANDGTKLVLCADCKKGVCAHFRGSNVDVCCQSHEQVCGVGSTVQMDGAMPRDCSKRPCGPGYECSLTSIGTRTCCSLATCPNGRRARAVCAAGCRRDEKCERVQGQLWCCPQEERQLRCPRGGISTGENCLPNSSLCPFGTTCEESVGGESHLCCRPATSTPAPFVLTFPPPSTQTLKRKSELQSLLETAQSTRPPFSIYCRDGALPLLLDGSIVTCPEVDQPCPKAGFTCQESENEDDFLCCPVEEGPTEERSRPSTDRTAETIKPKSHKMPTCPFSYSETKNDLNNDIKTCLGLFTFDCPFGYTCLPSSTTDSYLCCMKKPL</sequence>
<dbReference type="Pfam" id="PF14625">
    <property type="entry name" value="Lustrin_cystein"/>
    <property type="match status" value="3"/>
</dbReference>
<dbReference type="InterPro" id="IPR028150">
    <property type="entry name" value="Lustrin_cystein"/>
</dbReference>
<evidence type="ECO:0000256" key="1">
    <source>
        <dbReference type="SAM" id="MobiDB-lite"/>
    </source>
</evidence>
<feature type="compositionally biased region" description="Basic and acidic residues" evidence="1">
    <location>
        <begin position="447"/>
        <end position="463"/>
    </location>
</feature>
<feature type="region of interest" description="Disordered" evidence="1">
    <location>
        <begin position="444"/>
        <end position="464"/>
    </location>
</feature>
<dbReference type="PANTHER" id="PTHR46339:SF15">
    <property type="entry name" value="CC DOMAIN-CONTAINING PROTEIN"/>
    <property type="match status" value="1"/>
</dbReference>
<dbReference type="InterPro" id="IPR053014">
    <property type="entry name" value="Cuticle_assoc_divergent"/>
</dbReference>
<dbReference type="InterPro" id="IPR006150">
    <property type="entry name" value="Cys_repeat_1"/>
</dbReference>
<accession>A0A8S1HPY8</accession>
<evidence type="ECO:0000313" key="3">
    <source>
        <dbReference type="Proteomes" id="UP000835052"/>
    </source>
</evidence>
<name>A0A8S1HPY8_9PELO</name>
<evidence type="ECO:0008006" key="4">
    <source>
        <dbReference type="Google" id="ProtNLM"/>
    </source>
</evidence>
<dbReference type="OrthoDB" id="5813682at2759"/>
<dbReference type="Proteomes" id="UP000835052">
    <property type="component" value="Unassembled WGS sequence"/>
</dbReference>
<proteinExistence type="predicted"/>
<evidence type="ECO:0000313" key="2">
    <source>
        <dbReference type="EMBL" id="CAD6197010.1"/>
    </source>
</evidence>
<organism evidence="2 3">
    <name type="scientific">Caenorhabditis auriculariae</name>
    <dbReference type="NCBI Taxonomy" id="2777116"/>
    <lineage>
        <taxon>Eukaryota</taxon>
        <taxon>Metazoa</taxon>
        <taxon>Ecdysozoa</taxon>
        <taxon>Nematoda</taxon>
        <taxon>Chromadorea</taxon>
        <taxon>Rhabditida</taxon>
        <taxon>Rhabditina</taxon>
        <taxon>Rhabditomorpha</taxon>
        <taxon>Rhabditoidea</taxon>
        <taxon>Rhabditidae</taxon>
        <taxon>Peloderinae</taxon>
        <taxon>Caenorhabditis</taxon>
    </lineage>
</organism>
<dbReference type="EMBL" id="CAJGYM010000083">
    <property type="protein sequence ID" value="CAD6197010.1"/>
    <property type="molecule type" value="Genomic_DNA"/>
</dbReference>
<keyword evidence="3" id="KW-1185">Reference proteome</keyword>
<gene>
    <name evidence="2" type="ORF">CAUJ_LOCUS12921</name>
</gene>
<dbReference type="PANTHER" id="PTHR46339">
    <property type="entry name" value="PROTEIN CBG15282-RELATED"/>
    <property type="match status" value="1"/>
</dbReference>